<dbReference type="EMBL" id="SZYD01000004">
    <property type="protein sequence ID" value="KAD6454451.1"/>
    <property type="molecule type" value="Genomic_DNA"/>
</dbReference>
<dbReference type="AlphaFoldDB" id="A0A5N6PK95"/>
<protein>
    <submittedName>
        <fullName evidence="1">Uncharacterized protein</fullName>
    </submittedName>
</protein>
<keyword evidence="2" id="KW-1185">Reference proteome</keyword>
<reference evidence="1 2" key="1">
    <citation type="submission" date="2019-05" db="EMBL/GenBank/DDBJ databases">
        <title>Mikania micrantha, genome provides insights into the molecular mechanism of rapid growth.</title>
        <authorList>
            <person name="Liu B."/>
        </authorList>
    </citation>
    <scope>NUCLEOTIDE SEQUENCE [LARGE SCALE GENOMIC DNA]</scope>
    <source>
        <strain evidence="1">NLD-2019</strain>
        <tissue evidence="1">Leaf</tissue>
    </source>
</reference>
<evidence type="ECO:0000313" key="2">
    <source>
        <dbReference type="Proteomes" id="UP000326396"/>
    </source>
</evidence>
<gene>
    <name evidence="1" type="ORF">E3N88_09157</name>
</gene>
<dbReference type="Proteomes" id="UP000326396">
    <property type="component" value="Linkage Group LG12"/>
</dbReference>
<comment type="caution">
    <text evidence="1">The sequence shown here is derived from an EMBL/GenBank/DDBJ whole genome shotgun (WGS) entry which is preliminary data.</text>
</comment>
<proteinExistence type="predicted"/>
<evidence type="ECO:0000313" key="1">
    <source>
        <dbReference type="EMBL" id="KAD6454451.1"/>
    </source>
</evidence>
<name>A0A5N6PK95_9ASTR</name>
<organism evidence="1 2">
    <name type="scientific">Mikania micrantha</name>
    <name type="common">bitter vine</name>
    <dbReference type="NCBI Taxonomy" id="192012"/>
    <lineage>
        <taxon>Eukaryota</taxon>
        <taxon>Viridiplantae</taxon>
        <taxon>Streptophyta</taxon>
        <taxon>Embryophyta</taxon>
        <taxon>Tracheophyta</taxon>
        <taxon>Spermatophyta</taxon>
        <taxon>Magnoliopsida</taxon>
        <taxon>eudicotyledons</taxon>
        <taxon>Gunneridae</taxon>
        <taxon>Pentapetalae</taxon>
        <taxon>asterids</taxon>
        <taxon>campanulids</taxon>
        <taxon>Asterales</taxon>
        <taxon>Asteraceae</taxon>
        <taxon>Asteroideae</taxon>
        <taxon>Heliantheae alliance</taxon>
        <taxon>Eupatorieae</taxon>
        <taxon>Mikania</taxon>
    </lineage>
</organism>
<sequence>MVATSAACQAIWLRKLLAEITGRKEEELVVIKKYTSEQTWPSPLLAQLFTFLPIITAAASMHFPHFFKTLYKQHHLITKSLRKGAEQEEEATSFLEFNVQFLPLDIFSAVKKSSSSVFPTPSFESLIPDLMVQLFLLKHDNSISFENLNTDGVEKREESKRQNMCLNLVFPTEKRSYALSTWLPTSPLIQEESMDMNNEKFCTFCPASLTHTK</sequence>
<accession>A0A5N6PK95</accession>